<proteinExistence type="predicted"/>
<dbReference type="EMBL" id="FNUL01000012">
    <property type="protein sequence ID" value="SEF90753.1"/>
    <property type="molecule type" value="Genomic_DNA"/>
</dbReference>
<keyword evidence="2" id="KW-1185">Reference proteome</keyword>
<accession>A0A1H5VUE0</accession>
<reference evidence="1 2" key="1">
    <citation type="submission" date="2016-10" db="EMBL/GenBank/DDBJ databases">
        <authorList>
            <person name="de Groot N.N."/>
        </authorList>
    </citation>
    <scope>NUCLEOTIDE SEQUENCE [LARGE SCALE GENOMIC DNA]</scope>
    <source>
        <strain evidence="1 2">D15d</strain>
    </source>
</reference>
<organism evidence="1 2">
    <name type="scientific">Lachnospira multipara</name>
    <dbReference type="NCBI Taxonomy" id="28051"/>
    <lineage>
        <taxon>Bacteria</taxon>
        <taxon>Bacillati</taxon>
        <taxon>Bacillota</taxon>
        <taxon>Clostridia</taxon>
        <taxon>Lachnospirales</taxon>
        <taxon>Lachnospiraceae</taxon>
        <taxon>Lachnospira</taxon>
    </lineage>
</organism>
<dbReference type="AlphaFoldDB" id="A0A1H5VUE0"/>
<name>A0A1H5VUE0_9FIRM</name>
<evidence type="ECO:0000313" key="1">
    <source>
        <dbReference type="EMBL" id="SEF90753.1"/>
    </source>
</evidence>
<dbReference type="Proteomes" id="UP000236726">
    <property type="component" value="Unassembled WGS sequence"/>
</dbReference>
<protein>
    <submittedName>
        <fullName evidence="1">Uncharacterized protein</fullName>
    </submittedName>
</protein>
<sequence>MLINIWNKITVYCLNHEEPVPMVIMSNTKLIKTPFYTCSTTIEGEGVDAKFDGNAGLNCANRMNLDDYQNMILKFINMIEKEPPTTNFENFSFYYKGARQKLYVQVLKFNDKEIRLGVKNITILGK</sequence>
<evidence type="ECO:0000313" key="2">
    <source>
        <dbReference type="Proteomes" id="UP000236726"/>
    </source>
</evidence>
<dbReference type="RefSeq" id="WP_103953147.1">
    <property type="nucleotide sequence ID" value="NZ_FNUL01000012.1"/>
</dbReference>
<gene>
    <name evidence="1" type="ORF">SAMN05216537_11298</name>
</gene>